<dbReference type="SUPFAM" id="SSF53271">
    <property type="entry name" value="PRTase-like"/>
    <property type="match status" value="1"/>
</dbReference>
<dbReference type="InterPro" id="IPR000836">
    <property type="entry name" value="PRTase_dom"/>
</dbReference>
<dbReference type="CDD" id="cd06223">
    <property type="entry name" value="PRTases_typeI"/>
    <property type="match status" value="1"/>
</dbReference>
<keyword evidence="2 4" id="KW-0808">Transferase</keyword>
<dbReference type="GeneID" id="36834202"/>
<proteinExistence type="predicted"/>
<evidence type="ECO:0000259" key="3">
    <source>
        <dbReference type="Pfam" id="PF00156"/>
    </source>
</evidence>
<dbReference type="AlphaFoldDB" id="A0A2U9IRY6"/>
<protein>
    <submittedName>
        <fullName evidence="4">Phosphoribosyltransferase</fullName>
    </submittedName>
</protein>
<dbReference type="Pfam" id="PF00156">
    <property type="entry name" value="Pribosyltran"/>
    <property type="match status" value="1"/>
</dbReference>
<keyword evidence="5" id="KW-1185">Reference proteome</keyword>
<dbReference type="OrthoDB" id="4952at2157"/>
<dbReference type="PANTHER" id="PTHR43363">
    <property type="entry name" value="HYPOXANTHINE PHOSPHORIBOSYLTRANSFERASE"/>
    <property type="match status" value="1"/>
</dbReference>
<accession>A0A2U9IRY6</accession>
<dbReference type="RefSeq" id="WP_110368842.1">
    <property type="nucleotide sequence ID" value="NZ_CP029287.2"/>
</dbReference>
<evidence type="ECO:0000256" key="2">
    <source>
        <dbReference type="ARBA" id="ARBA00022679"/>
    </source>
</evidence>
<evidence type="ECO:0000256" key="1">
    <source>
        <dbReference type="ARBA" id="ARBA00022676"/>
    </source>
</evidence>
<evidence type="ECO:0000313" key="4">
    <source>
        <dbReference type="EMBL" id="AWR98764.1"/>
    </source>
</evidence>
<organism evidence="4 5">
    <name type="scientific">Metallosphaera hakonensis JCM 8857 = DSM 7519</name>
    <dbReference type="NCBI Taxonomy" id="1293036"/>
    <lineage>
        <taxon>Archaea</taxon>
        <taxon>Thermoproteota</taxon>
        <taxon>Thermoprotei</taxon>
        <taxon>Sulfolobales</taxon>
        <taxon>Sulfolobaceae</taxon>
        <taxon>Metallosphaera</taxon>
    </lineage>
</organism>
<dbReference type="EMBL" id="CP029287">
    <property type="protein sequence ID" value="AWR98764.1"/>
    <property type="molecule type" value="Genomic_DNA"/>
</dbReference>
<dbReference type="Gene3D" id="3.40.50.2020">
    <property type="match status" value="1"/>
</dbReference>
<evidence type="ECO:0000313" key="5">
    <source>
        <dbReference type="Proteomes" id="UP000247586"/>
    </source>
</evidence>
<gene>
    <name evidence="4" type="ORF">DFR87_02630</name>
</gene>
<name>A0A2U9IRY6_9CREN</name>
<dbReference type="InterPro" id="IPR029057">
    <property type="entry name" value="PRTase-like"/>
</dbReference>
<dbReference type="Proteomes" id="UP000247586">
    <property type="component" value="Chromosome"/>
</dbReference>
<dbReference type="KEGG" id="mhk:DFR87_02630"/>
<dbReference type="PANTHER" id="PTHR43363:SF2">
    <property type="entry name" value="PHOSPHORIBOSYLTRANSFERASE"/>
    <property type="match status" value="1"/>
</dbReference>
<dbReference type="STRING" id="1293036.GCA_001315825_01435"/>
<sequence length="207" mass="23542">MPKIPVKVVSWQDIVGLSESLSEKIKAEFTPDVIIAVARGGLVPARLLADSLGIVDVLSLKVEHWVVTASHTPEARIKYPYKVDLSDKKVLIVDDITDTGDSLILSSKYVGDNFSPRVMKTATLQHIKTSSKFEPDFYAQTITEWAWFMYPWNYWEDEINLVRKVIDERKTTNLSILEEAFKESYGVSPPISLDKILAEMKRRKIID</sequence>
<feature type="domain" description="Phosphoribosyltransferase" evidence="3">
    <location>
        <begin position="14"/>
        <end position="149"/>
    </location>
</feature>
<reference evidence="4" key="1">
    <citation type="submission" date="2018-05" db="EMBL/GenBank/DDBJ databases">
        <title>Complete Genome Sequences of Extremely Thermoacidophilic, Metal-Mobilizing Type-Strain Members of the Archaeal Family Sulfolobaceae: Acidianus brierleyi DSM-1651T, Acidianus sulfidivorans DSM-18786T, Metallosphaera hakonensis DSM-7519T, and Metallosphaera prunae DSM-10039T.</title>
        <authorList>
            <person name="Counts J.A."/>
            <person name="Kelly R.M."/>
        </authorList>
    </citation>
    <scope>NUCLEOTIDE SEQUENCE [LARGE SCALE GENOMIC DNA]</scope>
    <source>
        <strain evidence="4">HO1-1</strain>
    </source>
</reference>
<keyword evidence="1 4" id="KW-0328">Glycosyltransferase</keyword>
<dbReference type="GO" id="GO:0016757">
    <property type="term" value="F:glycosyltransferase activity"/>
    <property type="evidence" value="ECO:0007669"/>
    <property type="project" value="UniProtKB-KW"/>
</dbReference>